<reference evidence="1" key="1">
    <citation type="journal article" date="2015" name="Proc. Natl. Acad. Sci. U.S.A.">
        <title>Networks of energetic and metabolic interactions define dynamics in microbial communities.</title>
        <authorList>
            <person name="Embree M."/>
            <person name="Liu J.K."/>
            <person name="Al-Bassam M.M."/>
            <person name="Zengler K."/>
        </authorList>
    </citation>
    <scope>NUCLEOTIDE SEQUENCE</scope>
</reference>
<name>A0A0W8F0W9_9ZZZZ</name>
<comment type="caution">
    <text evidence="1">The sequence shown here is derived from an EMBL/GenBank/DDBJ whole genome shotgun (WGS) entry which is preliminary data.</text>
</comment>
<sequence>MAEKHEGINSQYANVDDMVLPANEKQFEFWKLRRSGHPNITIAHLLGISRQAVSRALLTMDEKIKKTLLSMAHSNQIEVDLMNVEKGVLFGRSIPFKTNAIVFISSKHDVQVWYEHEGDCGACPHYARCIELLWDFADELGITLTKTDDPTRMADELFATLKETI</sequence>
<dbReference type="EMBL" id="LNQE01001653">
    <property type="protein sequence ID" value="KUG14492.1"/>
    <property type="molecule type" value="Genomic_DNA"/>
</dbReference>
<evidence type="ECO:0000313" key="1">
    <source>
        <dbReference type="EMBL" id="KUG14492.1"/>
    </source>
</evidence>
<protein>
    <submittedName>
        <fullName evidence="1">Uncharacterized protein</fullName>
    </submittedName>
</protein>
<organism evidence="1">
    <name type="scientific">hydrocarbon metagenome</name>
    <dbReference type="NCBI Taxonomy" id="938273"/>
    <lineage>
        <taxon>unclassified sequences</taxon>
        <taxon>metagenomes</taxon>
        <taxon>ecological metagenomes</taxon>
    </lineage>
</organism>
<gene>
    <name evidence="1" type="ORF">ASZ90_015871</name>
</gene>
<proteinExistence type="predicted"/>
<accession>A0A0W8F0W9</accession>
<dbReference type="AlphaFoldDB" id="A0A0W8F0W9"/>